<feature type="domain" description="GFO/IDH/MocA-like oxidoreductase" evidence="4">
    <location>
        <begin position="130"/>
        <end position="251"/>
    </location>
</feature>
<dbReference type="InterPro" id="IPR055170">
    <property type="entry name" value="GFO_IDH_MocA-like_dom"/>
</dbReference>
<protein>
    <submittedName>
        <fullName evidence="5">Inositol 2-dehydrogenase</fullName>
        <ecNumber evidence="5">1.1.1.18</ecNumber>
    </submittedName>
</protein>
<sequence>MTKTMKIGLLGAGRIGRIHGLNVAARGDAALVAVTDAMPEAAASLAAAAGAKATTTEAILADAAIDAVLICTPTDTHADLIERAVSAGKAVFCEKPVDLDAARIRRCLATVEKSGKPLMIGFNRRFDPNFAALEKRLRAGEAGAIEIVTVISRDPSPPPVDYVKRSGGLFRDMMIHDFDMARFLLAEEPIEVFALGSALVDKAIGEAGDVDTAAVIMKTASGRIAQISNSRRATYGYDQRIEVHGSKGMLRAGNIHETTVEIATGQGFRADPVQNFFLERYAAAYRAELDAFIAACHGKAAASPTGLDGLKAQILADAATESAQTGKPVRVDLGAN</sequence>
<dbReference type="EC" id="1.1.1.18" evidence="5"/>
<dbReference type="GO" id="GO:0006740">
    <property type="term" value="P:NADPH regeneration"/>
    <property type="evidence" value="ECO:0007669"/>
    <property type="project" value="TreeGrafter"/>
</dbReference>
<comment type="similarity">
    <text evidence="1">Belongs to the Gfo/Idh/MocA family.</text>
</comment>
<evidence type="ECO:0000259" key="4">
    <source>
        <dbReference type="Pfam" id="PF22725"/>
    </source>
</evidence>
<proteinExistence type="inferred from homology"/>
<name>A0A9E8A3H8_9HYPH</name>
<dbReference type="PANTHER" id="PTHR42840">
    <property type="entry name" value="NAD(P)-BINDING ROSSMANN-FOLD SUPERFAMILY PROTEIN-RELATED"/>
    <property type="match status" value="1"/>
</dbReference>
<feature type="domain" description="Gfo/Idh/MocA-like oxidoreductase N-terminal" evidence="3">
    <location>
        <begin position="5"/>
        <end position="122"/>
    </location>
</feature>
<dbReference type="Gene3D" id="3.40.50.720">
    <property type="entry name" value="NAD(P)-binding Rossmann-like Domain"/>
    <property type="match status" value="1"/>
</dbReference>
<dbReference type="GO" id="GO:0000166">
    <property type="term" value="F:nucleotide binding"/>
    <property type="evidence" value="ECO:0007669"/>
    <property type="project" value="InterPro"/>
</dbReference>
<keyword evidence="2 5" id="KW-0560">Oxidoreductase</keyword>
<organism evidence="5">
    <name type="scientific">Bosea sp. NBC_00436</name>
    <dbReference type="NCBI Taxonomy" id="2969620"/>
    <lineage>
        <taxon>Bacteria</taxon>
        <taxon>Pseudomonadati</taxon>
        <taxon>Pseudomonadota</taxon>
        <taxon>Alphaproteobacteria</taxon>
        <taxon>Hyphomicrobiales</taxon>
        <taxon>Boseaceae</taxon>
        <taxon>Bosea</taxon>
    </lineage>
</organism>
<dbReference type="InterPro" id="IPR000683">
    <property type="entry name" value="Gfo/Idh/MocA-like_OxRdtase_N"/>
</dbReference>
<reference evidence="5" key="1">
    <citation type="submission" date="2022-08" db="EMBL/GenBank/DDBJ databases">
        <title>Complete Genome Sequences of 2 Bosea sp. soil isolates.</title>
        <authorList>
            <person name="Alvarez Arevalo M."/>
            <person name="Sterndorff E.B."/>
            <person name="Faurdal D."/>
            <person name="Joergensen T.S."/>
            <person name="Weber T."/>
        </authorList>
    </citation>
    <scope>NUCLEOTIDE SEQUENCE</scope>
    <source>
        <strain evidence="5">NBC_00436</strain>
    </source>
</reference>
<dbReference type="Pfam" id="PF22725">
    <property type="entry name" value="GFO_IDH_MocA_C3"/>
    <property type="match status" value="1"/>
</dbReference>
<dbReference type="Gene3D" id="3.30.360.10">
    <property type="entry name" value="Dihydrodipicolinate Reductase, domain 2"/>
    <property type="match status" value="1"/>
</dbReference>
<accession>A0A9E8A3H8</accession>
<dbReference type="PANTHER" id="PTHR42840:SF3">
    <property type="entry name" value="BINDING ROSSMANN FOLD OXIDOREDUCTASE, PUTATIVE (AFU_ORTHOLOGUE AFUA_2G10240)-RELATED"/>
    <property type="match status" value="1"/>
</dbReference>
<evidence type="ECO:0000256" key="2">
    <source>
        <dbReference type="ARBA" id="ARBA00023002"/>
    </source>
</evidence>
<dbReference type="GO" id="GO:0050112">
    <property type="term" value="F:inositol 2-dehydrogenase (NAD+) activity"/>
    <property type="evidence" value="ECO:0007669"/>
    <property type="project" value="UniProtKB-EC"/>
</dbReference>
<dbReference type="Pfam" id="PF01408">
    <property type="entry name" value="GFO_IDH_MocA"/>
    <property type="match status" value="1"/>
</dbReference>
<evidence type="ECO:0000313" key="5">
    <source>
        <dbReference type="EMBL" id="UZF86990.1"/>
    </source>
</evidence>
<evidence type="ECO:0000256" key="1">
    <source>
        <dbReference type="ARBA" id="ARBA00010928"/>
    </source>
</evidence>
<dbReference type="EMBL" id="CP102774">
    <property type="protein sequence ID" value="UZF86990.1"/>
    <property type="molecule type" value="Genomic_DNA"/>
</dbReference>
<dbReference type="NCBIfam" id="TIGR04380">
    <property type="entry name" value="myo_inos_iolG"/>
    <property type="match status" value="1"/>
</dbReference>
<dbReference type="SUPFAM" id="SSF51735">
    <property type="entry name" value="NAD(P)-binding Rossmann-fold domains"/>
    <property type="match status" value="1"/>
</dbReference>
<dbReference type="InterPro" id="IPR030827">
    <property type="entry name" value="Myo_inos_IolG"/>
</dbReference>
<gene>
    <name evidence="5" type="primary">iolG</name>
    <name evidence="5" type="ORF">NWE54_25085</name>
</gene>
<dbReference type="SUPFAM" id="SSF55347">
    <property type="entry name" value="Glyceraldehyde-3-phosphate dehydrogenase-like, C-terminal domain"/>
    <property type="match status" value="1"/>
</dbReference>
<evidence type="ECO:0000259" key="3">
    <source>
        <dbReference type="Pfam" id="PF01408"/>
    </source>
</evidence>
<dbReference type="GO" id="GO:0005737">
    <property type="term" value="C:cytoplasm"/>
    <property type="evidence" value="ECO:0007669"/>
    <property type="project" value="TreeGrafter"/>
</dbReference>
<dbReference type="AlphaFoldDB" id="A0A9E8A3H8"/>
<dbReference type="InterPro" id="IPR036291">
    <property type="entry name" value="NAD(P)-bd_dom_sf"/>
</dbReference>